<name>A0A086K1B0_TOXGO</name>
<evidence type="ECO:0000313" key="2">
    <source>
        <dbReference type="Proteomes" id="UP000028828"/>
    </source>
</evidence>
<comment type="caution">
    <text evidence="1">The sequence shown here is derived from an EMBL/GenBank/DDBJ whole genome shotgun (WGS) entry which is preliminary data.</text>
</comment>
<dbReference type="VEuPathDB" id="ToxoDB:TGP89_218930A"/>
<proteinExistence type="predicted"/>
<dbReference type="Proteomes" id="UP000028828">
    <property type="component" value="Unassembled WGS sequence"/>
</dbReference>
<protein>
    <submittedName>
        <fullName evidence="1">BTB/POZ domain-containing protein</fullName>
    </submittedName>
</protein>
<organism evidence="1 2">
    <name type="scientific">Toxoplasma gondii p89</name>
    <dbReference type="NCBI Taxonomy" id="943119"/>
    <lineage>
        <taxon>Eukaryota</taxon>
        <taxon>Sar</taxon>
        <taxon>Alveolata</taxon>
        <taxon>Apicomplexa</taxon>
        <taxon>Conoidasida</taxon>
        <taxon>Coccidia</taxon>
        <taxon>Eucoccidiorida</taxon>
        <taxon>Eimeriorina</taxon>
        <taxon>Sarcocystidae</taxon>
        <taxon>Toxoplasma</taxon>
    </lineage>
</organism>
<dbReference type="EMBL" id="AEYI02001379">
    <property type="protein sequence ID" value="KFG38178.1"/>
    <property type="molecule type" value="Genomic_DNA"/>
</dbReference>
<feature type="non-terminal residue" evidence="1">
    <location>
        <position position="63"/>
    </location>
</feature>
<dbReference type="AlphaFoldDB" id="A0A086K1B0"/>
<sequence length="63" mass="6897">MMHSQAGVVVSSGLDNSSLLSSRQAKQGNPLARLRTFQQSIHRLLTDPAFESLFDVVIVAENK</sequence>
<evidence type="ECO:0000313" key="1">
    <source>
        <dbReference type="EMBL" id="KFG38178.1"/>
    </source>
</evidence>
<gene>
    <name evidence="1" type="ORF">TGP89_218930A</name>
</gene>
<reference evidence="1 2" key="1">
    <citation type="submission" date="2014-03" db="EMBL/GenBank/DDBJ databases">
        <authorList>
            <person name="Sibley D."/>
            <person name="Venepally P."/>
            <person name="Karamycheva S."/>
            <person name="Hadjithomas M."/>
            <person name="Khan A."/>
            <person name="Brunk B."/>
            <person name="Roos D."/>
            <person name="Caler E."/>
            <person name="Lorenzi H."/>
        </authorList>
    </citation>
    <scope>NUCLEOTIDE SEQUENCE [LARGE SCALE GENOMIC DNA]</scope>
    <source>
        <strain evidence="2">p89</strain>
    </source>
</reference>
<accession>A0A086K1B0</accession>